<evidence type="ECO:0000259" key="9">
    <source>
        <dbReference type="Pfam" id="PF00149"/>
    </source>
</evidence>
<dbReference type="PANTHER" id="PTHR10161">
    <property type="entry name" value="TARTRATE-RESISTANT ACID PHOSPHATASE TYPE 5"/>
    <property type="match status" value="1"/>
</dbReference>
<dbReference type="EMBL" id="WBNH01008458">
    <property type="protein sequence ID" value="NXX82609.1"/>
    <property type="molecule type" value="Genomic_DNA"/>
</dbReference>
<comment type="caution">
    <text evidence="10">The sequence shown here is derived from an EMBL/GenBank/DDBJ whole genome shotgun (WGS) entry which is preliminary data.</text>
</comment>
<dbReference type="PANTHER" id="PTHR10161:SF14">
    <property type="entry name" value="TARTRATE-RESISTANT ACID PHOSPHATASE TYPE 5"/>
    <property type="match status" value="1"/>
</dbReference>
<keyword evidence="6" id="KW-0378">Hydrolase</keyword>
<dbReference type="AlphaFoldDB" id="A0A852KXW5"/>
<feature type="non-terminal residue" evidence="10">
    <location>
        <position position="1"/>
    </location>
</feature>
<dbReference type="InterPro" id="IPR029052">
    <property type="entry name" value="Metallo-depent_PP-like"/>
</dbReference>
<dbReference type="Gene3D" id="3.60.21.10">
    <property type="match status" value="1"/>
</dbReference>
<dbReference type="GO" id="GO:0045453">
    <property type="term" value="P:bone resorption"/>
    <property type="evidence" value="ECO:0007669"/>
    <property type="project" value="TreeGrafter"/>
</dbReference>
<protein>
    <recommendedName>
        <fullName evidence="4">Tartrate-resistant acid phosphatase type 5</fullName>
        <ecNumber evidence="3">3.1.3.2</ecNumber>
    </recommendedName>
    <alternativeName>
        <fullName evidence="8">Tartrate-resistant acid ATPase</fullName>
    </alternativeName>
    <alternativeName>
        <fullName evidence="7">Type 5 acid phosphatase</fullName>
    </alternativeName>
</protein>
<organism evidence="10 11">
    <name type="scientific">Urocolius indicus</name>
    <name type="common">Red-faced mousebird</name>
    <name type="synonym">Colius indicus</name>
    <dbReference type="NCBI Taxonomy" id="458196"/>
    <lineage>
        <taxon>Eukaryota</taxon>
        <taxon>Metazoa</taxon>
        <taxon>Chordata</taxon>
        <taxon>Craniata</taxon>
        <taxon>Vertebrata</taxon>
        <taxon>Euteleostomi</taxon>
        <taxon>Archelosauria</taxon>
        <taxon>Archosauria</taxon>
        <taxon>Dinosauria</taxon>
        <taxon>Saurischia</taxon>
        <taxon>Theropoda</taxon>
        <taxon>Coelurosauria</taxon>
        <taxon>Aves</taxon>
        <taxon>Neognathae</taxon>
        <taxon>Neoaves</taxon>
        <taxon>Telluraves</taxon>
        <taxon>Coraciimorphae</taxon>
        <taxon>Coliiformes</taxon>
        <taxon>Coliidae</taxon>
        <taxon>Urocolius</taxon>
    </lineage>
</organism>
<dbReference type="InterPro" id="IPR051558">
    <property type="entry name" value="Metallophosphoesterase_PAP"/>
</dbReference>
<sequence>GGTPEALQFLAVGDWGGLPDPPFHTPREVATAQAMAQAAAELGADFILSLGDNFYYQGVKDEWDPRFQDTFERVFTAPALQPLPWFVLAGNHDHAGNVSAQLAYSRHSARWHFPHPYYSLRLSLPGTNTTARLLLLDTVLLCGGGDDFDLPGPPRGPQDQAEAARQLLWLQKRLEASQSDQYVLVAGHYPLWSVAEHGPSECLVRLVRPLLMKYKVTAYLCGHDHNLQVRETPPGI</sequence>
<evidence type="ECO:0000256" key="4">
    <source>
        <dbReference type="ARBA" id="ARBA00015822"/>
    </source>
</evidence>
<keyword evidence="11" id="KW-1185">Reference proteome</keyword>
<dbReference type="Proteomes" id="UP000654395">
    <property type="component" value="Unassembled WGS sequence"/>
</dbReference>
<name>A0A852KXW5_UROIN</name>
<evidence type="ECO:0000313" key="11">
    <source>
        <dbReference type="Proteomes" id="UP000654395"/>
    </source>
</evidence>
<evidence type="ECO:0000256" key="3">
    <source>
        <dbReference type="ARBA" id="ARBA00012646"/>
    </source>
</evidence>
<evidence type="ECO:0000256" key="7">
    <source>
        <dbReference type="ARBA" id="ARBA00029999"/>
    </source>
</evidence>
<evidence type="ECO:0000256" key="2">
    <source>
        <dbReference type="ARBA" id="ARBA00001962"/>
    </source>
</evidence>
<dbReference type="InterPro" id="IPR024927">
    <property type="entry name" value="Acid_PPase"/>
</dbReference>
<evidence type="ECO:0000256" key="1">
    <source>
        <dbReference type="ARBA" id="ARBA00000032"/>
    </source>
</evidence>
<evidence type="ECO:0000256" key="5">
    <source>
        <dbReference type="ARBA" id="ARBA00022729"/>
    </source>
</evidence>
<dbReference type="InterPro" id="IPR004843">
    <property type="entry name" value="Calcineurin-like_PHP"/>
</dbReference>
<dbReference type="GO" id="GO:0003993">
    <property type="term" value="F:acid phosphatase activity"/>
    <property type="evidence" value="ECO:0007669"/>
    <property type="project" value="UniProtKB-EC"/>
</dbReference>
<dbReference type="Pfam" id="PF00149">
    <property type="entry name" value="Metallophos"/>
    <property type="match status" value="1"/>
</dbReference>
<dbReference type="SUPFAM" id="SSF56300">
    <property type="entry name" value="Metallo-dependent phosphatases"/>
    <property type="match status" value="1"/>
</dbReference>
<dbReference type="EC" id="3.1.3.2" evidence="3"/>
<feature type="non-terminal residue" evidence="10">
    <location>
        <position position="236"/>
    </location>
</feature>
<comment type="cofactor">
    <cofactor evidence="2">
        <name>Fe cation</name>
        <dbReference type="ChEBI" id="CHEBI:24875"/>
    </cofactor>
</comment>
<comment type="catalytic activity">
    <reaction evidence="1">
        <text>a phosphate monoester + H2O = an alcohol + phosphate</text>
        <dbReference type="Rhea" id="RHEA:15017"/>
        <dbReference type="ChEBI" id="CHEBI:15377"/>
        <dbReference type="ChEBI" id="CHEBI:30879"/>
        <dbReference type="ChEBI" id="CHEBI:43474"/>
        <dbReference type="ChEBI" id="CHEBI:67140"/>
        <dbReference type="EC" id="3.1.3.2"/>
    </reaction>
</comment>
<evidence type="ECO:0000256" key="8">
    <source>
        <dbReference type="ARBA" id="ARBA00031589"/>
    </source>
</evidence>
<keyword evidence="5" id="KW-0732">Signal</keyword>
<feature type="domain" description="Calcineurin-like phosphoesterase" evidence="9">
    <location>
        <begin position="8"/>
        <end position="226"/>
    </location>
</feature>
<reference evidence="10" key="1">
    <citation type="submission" date="2020-02" db="EMBL/GenBank/DDBJ databases">
        <title>Bird 10,000 Genomes (B10K) Project - Family phase.</title>
        <authorList>
            <person name="Zhang G."/>
        </authorList>
    </citation>
    <scope>NUCLEOTIDE SEQUENCE</scope>
    <source>
        <strain evidence="10">B10K-DU-030-59</strain>
    </source>
</reference>
<dbReference type="CDD" id="cd07378">
    <property type="entry name" value="MPP_ACP5"/>
    <property type="match status" value="1"/>
</dbReference>
<evidence type="ECO:0000313" key="10">
    <source>
        <dbReference type="EMBL" id="NXX82609.1"/>
    </source>
</evidence>
<proteinExistence type="predicted"/>
<evidence type="ECO:0000256" key="6">
    <source>
        <dbReference type="ARBA" id="ARBA00022801"/>
    </source>
</evidence>
<gene>
    <name evidence="10" type="primary">Acp5</name>
    <name evidence="10" type="ORF">UROIND_R14803</name>
</gene>
<dbReference type="OrthoDB" id="411211at2759"/>
<accession>A0A852KXW5</accession>